<evidence type="ECO:0000313" key="3">
    <source>
        <dbReference type="Proteomes" id="UP000095209"/>
    </source>
</evidence>
<dbReference type="InterPro" id="IPR012854">
    <property type="entry name" value="Cu_amine_oxidase-like_N"/>
</dbReference>
<dbReference type="RefSeq" id="WP_069716118.1">
    <property type="nucleotide sequence ID" value="NZ_MJEH01000008.1"/>
</dbReference>
<dbReference type="STRING" id="1305675.BFG57_10925"/>
<comment type="caution">
    <text evidence="2">The sequence shown here is derived from an EMBL/GenBank/DDBJ whole genome shotgun (WGS) entry which is preliminary data.</text>
</comment>
<evidence type="ECO:0000313" key="2">
    <source>
        <dbReference type="EMBL" id="OEH93827.1"/>
    </source>
</evidence>
<dbReference type="OrthoDB" id="2732647at2"/>
<feature type="domain" description="Copper amine oxidase-like N-terminal" evidence="1">
    <location>
        <begin position="37"/>
        <end position="144"/>
    </location>
</feature>
<dbReference type="Pfam" id="PF07833">
    <property type="entry name" value="Cu_amine_oxidN1"/>
    <property type="match status" value="1"/>
</dbReference>
<accession>A0A1E5LIC7</accession>
<keyword evidence="3" id="KW-1185">Reference proteome</keyword>
<name>A0A1E5LIC7_9BACI</name>
<proteinExistence type="predicted"/>
<organism evidence="2 3">
    <name type="scientific">Bacillus solimangrovi</name>
    <dbReference type="NCBI Taxonomy" id="1305675"/>
    <lineage>
        <taxon>Bacteria</taxon>
        <taxon>Bacillati</taxon>
        <taxon>Bacillota</taxon>
        <taxon>Bacilli</taxon>
        <taxon>Bacillales</taxon>
        <taxon>Bacillaceae</taxon>
        <taxon>Bacillus</taxon>
    </lineage>
</organism>
<dbReference type="SUPFAM" id="SSF55383">
    <property type="entry name" value="Copper amine oxidase, domain N"/>
    <property type="match status" value="1"/>
</dbReference>
<dbReference type="InterPro" id="IPR036582">
    <property type="entry name" value="Mao_N_sf"/>
</dbReference>
<dbReference type="AlphaFoldDB" id="A0A1E5LIC7"/>
<sequence>MINKWSILLFVVTIYFVLSISQPNVHAESTSTTKLIVAGETVTEQLTTITYNGRTLIPLRTVSEALNVQVKWNSKTSTVIVQKWGEQLSIKPNAHQAKLQGRVYHDVILDLQSPAQLKDGSVYVPLRFIAQTFGYEVNWDNGEIRINSPLSEEERERLYRGSL</sequence>
<gene>
    <name evidence="2" type="ORF">BFG57_10925</name>
</gene>
<protein>
    <recommendedName>
        <fullName evidence="1">Copper amine oxidase-like N-terminal domain-containing protein</fullName>
    </recommendedName>
</protein>
<dbReference type="Gene3D" id="3.30.457.10">
    <property type="entry name" value="Copper amine oxidase-like, N-terminal domain"/>
    <property type="match status" value="1"/>
</dbReference>
<dbReference type="EMBL" id="MJEH01000008">
    <property type="protein sequence ID" value="OEH93827.1"/>
    <property type="molecule type" value="Genomic_DNA"/>
</dbReference>
<reference evidence="2 3" key="1">
    <citation type="submission" date="2016-08" db="EMBL/GenBank/DDBJ databases">
        <title>Genome of Bacillus solimangrovi GH2-4.</title>
        <authorList>
            <person name="Lim S."/>
            <person name="Kim B.-C."/>
        </authorList>
    </citation>
    <scope>NUCLEOTIDE SEQUENCE [LARGE SCALE GENOMIC DNA]</scope>
    <source>
        <strain evidence="2 3">GH2-4</strain>
    </source>
</reference>
<dbReference type="Proteomes" id="UP000095209">
    <property type="component" value="Unassembled WGS sequence"/>
</dbReference>
<evidence type="ECO:0000259" key="1">
    <source>
        <dbReference type="Pfam" id="PF07833"/>
    </source>
</evidence>